<reference evidence="1 2" key="1">
    <citation type="submission" date="2023-04" db="EMBL/GenBank/DDBJ databases">
        <title>Luteimonas endophyticus RD2P54.</title>
        <authorList>
            <person name="Sun J.-Q."/>
        </authorList>
    </citation>
    <scope>NUCLEOTIDE SEQUENCE [LARGE SCALE GENOMIC DNA]</scope>
    <source>
        <strain evidence="1 2">RD2P54</strain>
    </source>
</reference>
<proteinExistence type="predicted"/>
<evidence type="ECO:0000313" key="1">
    <source>
        <dbReference type="EMBL" id="MDH5821898.1"/>
    </source>
</evidence>
<gene>
    <name evidence="1" type="ORF">QFW77_02665</name>
</gene>
<protein>
    <recommendedName>
        <fullName evidence="3">Nuclear transport factor 2 family protein</fullName>
    </recommendedName>
</protein>
<dbReference type="EMBL" id="JARXRM010000012">
    <property type="protein sequence ID" value="MDH5821898.1"/>
    <property type="molecule type" value="Genomic_DNA"/>
</dbReference>
<accession>A0ABT6J502</accession>
<name>A0ABT6J502_9GAMM</name>
<dbReference type="RefSeq" id="WP_280572699.1">
    <property type="nucleotide sequence ID" value="NZ_JARXRM010000012.1"/>
</dbReference>
<organism evidence="1 2">
    <name type="scientific">Luteimonas endophytica</name>
    <dbReference type="NCBI Taxonomy" id="3042023"/>
    <lineage>
        <taxon>Bacteria</taxon>
        <taxon>Pseudomonadati</taxon>
        <taxon>Pseudomonadota</taxon>
        <taxon>Gammaproteobacteria</taxon>
        <taxon>Lysobacterales</taxon>
        <taxon>Lysobacteraceae</taxon>
        <taxon>Luteimonas</taxon>
    </lineage>
</organism>
<dbReference type="Proteomes" id="UP001156940">
    <property type="component" value="Unassembled WGS sequence"/>
</dbReference>
<dbReference type="PROSITE" id="PS51257">
    <property type="entry name" value="PROKAR_LIPOPROTEIN"/>
    <property type="match status" value="1"/>
</dbReference>
<comment type="caution">
    <text evidence="1">The sequence shown here is derived from an EMBL/GenBank/DDBJ whole genome shotgun (WGS) entry which is preliminary data.</text>
</comment>
<keyword evidence="2" id="KW-1185">Reference proteome</keyword>
<evidence type="ECO:0008006" key="3">
    <source>
        <dbReference type="Google" id="ProtNLM"/>
    </source>
</evidence>
<evidence type="ECO:0000313" key="2">
    <source>
        <dbReference type="Proteomes" id="UP001156940"/>
    </source>
</evidence>
<sequence length="165" mass="17956">MKQFSFFLFGCILAGCTWQPVAQAAQPCIEDLASDLLEAVMLRDEQALKAIANNPDVFDDVTIEYMIGDASTPFHGRADLRSAYSVLEGGRVLTKVAVTESQDGSKMVEVIYLPTSTAPDFVALTKMATTNRAIPFRDYVMCSIVVRDGSASMPHACYAETDALD</sequence>